<comment type="caution">
    <text evidence="1">The sequence shown here is derived from an EMBL/GenBank/DDBJ whole genome shotgun (WGS) entry which is preliminary data.</text>
</comment>
<dbReference type="InterPro" id="IPR009030">
    <property type="entry name" value="Growth_fac_rcpt_cys_sf"/>
</dbReference>
<dbReference type="InterPro" id="IPR005046">
    <property type="entry name" value="DUF285"/>
</dbReference>
<proteinExistence type="predicted"/>
<sequence length="817" mass="90013">MLTPICGTAVAPVAFQNGSELRAAVIAWQLDAERSRLISTYGNIGRWDVSQVTNMSRLFSEQRRFNEEIGDWNTSAVTDMEYMFSDAEAFNQPIGSWNTSAVSNMAFMFYRAKAFNQPIGSWNTSAVTNMRSMLSGVQAFNQPIGPWNTSAVTSMVAMFWDAKVFNQPIGSWNTSAVTNMAAMFHGAQAFNQPIGSWDTSAVTNMVSMFNGAEAFNQPIGSWDTSALTTMVSIFSGAKAFNKPIGAWDTAGVTSMAYMFNGAEAFNQPIGSWNTSAVTQMMNMFSGAKAFNQPIGSWNTTAVTTMAYMFRGARAFDQPMGSWNTSAVTSMVAMFDGAQSFDQPIGSWDVSALKSHDRMFHALMPPCEAGRGPGRNQLMCERCGVGQHAPASGFCQGCPAGAVPSDDRGTCVECPMLHYSARGRDKCLACNPPLVLADNHCVWWHLPLVALCVAGLAVAARLLHGCNRARKAGKIERLLQDMYAELWDEGPTFAATYSKKLEGLGCQKAAERIGEMRAIQSQRAGVSTAYLLSPEFSQLAIDRSGKDDPTFIELKTAFWLSGAPIGQDIICPRDGRAGCALVDWMPREHRREQTHFMSWTWKYSVQQVQSALQTFQGCLGAQPCYLFVCFFANNQFRIIVEGTTVGSDDLEDVFESNLKRIGKMVAILDTWDAPMYLTRIWTVYEQYVASTIQIEVQFIMPKAAANHLQRQIARGSEGINQVIKALSQVDSEKAEAWKLEDEMKVKSLIQDSVGFHAVDVHVTNVMTTWIGKVLEQTCRELLESARVTEVSKREDCRIGQVTSSSADSKGEPLFLANF</sequence>
<keyword evidence="2" id="KW-1185">Reference proteome</keyword>
<protein>
    <submittedName>
        <fullName evidence="1">Uncharacterized protein</fullName>
    </submittedName>
</protein>
<evidence type="ECO:0000313" key="1">
    <source>
        <dbReference type="EMBL" id="CAJ1396105.1"/>
    </source>
</evidence>
<name>A0AA36J076_9DINO</name>
<accession>A0AA36J076</accession>
<evidence type="ECO:0000313" key="2">
    <source>
        <dbReference type="Proteomes" id="UP001178507"/>
    </source>
</evidence>
<dbReference type="Gene3D" id="2.10.220.10">
    <property type="entry name" value="Hormone Receptor, Insulin-like Growth Factor Receptor 1, Chain A, domain 2"/>
    <property type="match status" value="1"/>
</dbReference>
<reference evidence="1" key="1">
    <citation type="submission" date="2023-08" db="EMBL/GenBank/DDBJ databases">
        <authorList>
            <person name="Chen Y."/>
            <person name="Shah S."/>
            <person name="Dougan E. K."/>
            <person name="Thang M."/>
            <person name="Chan C."/>
        </authorList>
    </citation>
    <scope>NUCLEOTIDE SEQUENCE</scope>
</reference>
<dbReference type="Proteomes" id="UP001178507">
    <property type="component" value="Unassembled WGS sequence"/>
</dbReference>
<dbReference type="InterPro" id="IPR011889">
    <property type="entry name" value="Liste_lipo_26"/>
</dbReference>
<gene>
    <name evidence="1" type="ORF">EVOR1521_LOCUS20387</name>
</gene>
<dbReference type="NCBIfam" id="TIGR02167">
    <property type="entry name" value="Liste_lipo_26"/>
    <property type="match status" value="6"/>
</dbReference>
<dbReference type="SUPFAM" id="SSF57184">
    <property type="entry name" value="Growth factor receptor domain"/>
    <property type="match status" value="1"/>
</dbReference>
<dbReference type="AlphaFoldDB" id="A0AA36J076"/>
<dbReference type="EMBL" id="CAUJNA010003217">
    <property type="protein sequence ID" value="CAJ1396105.1"/>
    <property type="molecule type" value="Genomic_DNA"/>
</dbReference>
<dbReference type="Pfam" id="PF03382">
    <property type="entry name" value="DUF285"/>
    <property type="match status" value="2"/>
</dbReference>
<organism evidence="1 2">
    <name type="scientific">Effrenium voratum</name>
    <dbReference type="NCBI Taxonomy" id="2562239"/>
    <lineage>
        <taxon>Eukaryota</taxon>
        <taxon>Sar</taxon>
        <taxon>Alveolata</taxon>
        <taxon>Dinophyceae</taxon>
        <taxon>Suessiales</taxon>
        <taxon>Symbiodiniaceae</taxon>
        <taxon>Effrenium</taxon>
    </lineage>
</organism>